<dbReference type="Gene3D" id="3.90.1570.30">
    <property type="match status" value="1"/>
</dbReference>
<dbReference type="AlphaFoldDB" id="A0A5B7X132"/>
<accession>A0A5B7X132</accession>
<proteinExistence type="predicted"/>
<dbReference type="InterPro" id="IPR029464">
    <property type="entry name" value="HSDR_N"/>
</dbReference>
<feature type="domain" description="Type I restriction enzyme R protein N-terminal" evidence="1">
    <location>
        <begin position="45"/>
        <end position="108"/>
    </location>
</feature>
<dbReference type="Pfam" id="PF13588">
    <property type="entry name" value="HSDR_N_2"/>
    <property type="match status" value="1"/>
</dbReference>
<dbReference type="Proteomes" id="UP000309016">
    <property type="component" value="Chromosome"/>
</dbReference>
<dbReference type="EMBL" id="CP040812">
    <property type="protein sequence ID" value="QCY68402.1"/>
    <property type="molecule type" value="Genomic_DNA"/>
</dbReference>
<evidence type="ECO:0000313" key="3">
    <source>
        <dbReference type="Proteomes" id="UP000309016"/>
    </source>
</evidence>
<reference evidence="2 3" key="1">
    <citation type="submission" date="2019-06" db="EMBL/GenBank/DDBJ databases">
        <title>Complete genome sequence of Antarcticibacterium flavum KCTC 52984T from an Antarctic marine sediment.</title>
        <authorList>
            <person name="Lee Y.M."/>
            <person name="Shin S.C."/>
        </authorList>
    </citation>
    <scope>NUCLEOTIDE SEQUENCE [LARGE SCALE GENOMIC DNA]</scope>
    <source>
        <strain evidence="2 3">KCTC 52984</strain>
    </source>
</reference>
<evidence type="ECO:0000259" key="1">
    <source>
        <dbReference type="Pfam" id="PF13588"/>
    </source>
</evidence>
<sequence>MENWNKLCYYLSEKIQTDIPENEFEPIVEKGLEILGWDEFSGDFEIRPNYQLGSTKNSLRPDFVVKQSETGEKLFVVEIKRPKVPLSSQNQTQLSTYMRQFKLDFGILIGPQIQIFYDGNLNINENATLIENIEFKRDNEKGKHFVDLFSKESFNKNELYDFAKRSFKKINERETEKEIKKEILSNDFKEVVWDLIIKKLSTEYDINLVSKVIENIRLEISEKNSQIPEKERAFKNNNYSGEIYSNDILPIQLNPPSEKEFKERLLSSKTAYITIFYKDGRTRQKVWNANRFNESSHLLGNIRSRPDFRNGNWQKLKIEKVLVSIYK</sequence>
<dbReference type="KEGG" id="afla:FHG64_02795"/>
<evidence type="ECO:0000313" key="2">
    <source>
        <dbReference type="EMBL" id="QCY68402.1"/>
    </source>
</evidence>
<keyword evidence="3" id="KW-1185">Reference proteome</keyword>
<dbReference type="RefSeq" id="WP_139064977.1">
    <property type="nucleotide sequence ID" value="NZ_CP040812.1"/>
</dbReference>
<protein>
    <recommendedName>
        <fullName evidence="1">Type I restriction enzyme R protein N-terminal domain-containing protein</fullName>
    </recommendedName>
</protein>
<dbReference type="OrthoDB" id="872472at2"/>
<organism evidence="2 3">
    <name type="scientific">Antarcticibacterium flavum</name>
    <dbReference type="NCBI Taxonomy" id="2058175"/>
    <lineage>
        <taxon>Bacteria</taxon>
        <taxon>Pseudomonadati</taxon>
        <taxon>Bacteroidota</taxon>
        <taxon>Flavobacteriia</taxon>
        <taxon>Flavobacteriales</taxon>
        <taxon>Flavobacteriaceae</taxon>
        <taxon>Antarcticibacterium</taxon>
    </lineage>
</organism>
<name>A0A5B7X132_9FLAO</name>
<gene>
    <name evidence="2" type="ORF">FHG64_02795</name>
</gene>